<dbReference type="GO" id="GO:0006520">
    <property type="term" value="P:amino acid metabolic process"/>
    <property type="evidence" value="ECO:0007669"/>
    <property type="project" value="TreeGrafter"/>
</dbReference>
<dbReference type="Proteomes" id="UP000549394">
    <property type="component" value="Unassembled WGS sequence"/>
</dbReference>
<protein>
    <submittedName>
        <fullName evidence="4">DgyrCDS5156</fullName>
    </submittedName>
</protein>
<dbReference type="Pfam" id="PF00155">
    <property type="entry name" value="Aminotran_1_2"/>
    <property type="match status" value="1"/>
</dbReference>
<dbReference type="InterPro" id="IPR050478">
    <property type="entry name" value="Ethylene_sulfur-biosynth"/>
</dbReference>
<dbReference type="InterPro" id="IPR004839">
    <property type="entry name" value="Aminotransferase_I/II_large"/>
</dbReference>
<dbReference type="Gene3D" id="3.90.1150.10">
    <property type="entry name" value="Aspartate Aminotransferase, domain 1"/>
    <property type="match status" value="1"/>
</dbReference>
<dbReference type="CDD" id="cd00609">
    <property type="entry name" value="AAT_like"/>
    <property type="match status" value="1"/>
</dbReference>
<name>A0A7I8VNS6_9ANNE</name>
<evidence type="ECO:0000313" key="5">
    <source>
        <dbReference type="Proteomes" id="UP000549394"/>
    </source>
</evidence>
<dbReference type="PROSITE" id="PS00105">
    <property type="entry name" value="AA_TRANSFER_CLASS_1"/>
    <property type="match status" value="1"/>
</dbReference>
<evidence type="ECO:0000313" key="4">
    <source>
        <dbReference type="EMBL" id="CAD5116247.1"/>
    </source>
</evidence>
<dbReference type="InterPro" id="IPR015421">
    <property type="entry name" value="PyrdxlP-dep_Trfase_major"/>
</dbReference>
<comment type="similarity">
    <text evidence="1">Belongs to the class-I pyridoxal-phosphate-dependent aminotransferase family.</text>
</comment>
<dbReference type="PANTHER" id="PTHR43795">
    <property type="entry name" value="BIFUNCTIONAL ASPARTATE AMINOTRANSFERASE AND GLUTAMATE/ASPARTATE-PREPHENATE AMINOTRANSFERASE-RELATED"/>
    <property type="match status" value="1"/>
</dbReference>
<dbReference type="SUPFAM" id="SSF53383">
    <property type="entry name" value="PLP-dependent transferases"/>
    <property type="match status" value="1"/>
</dbReference>
<gene>
    <name evidence="4" type="ORF">DGYR_LOCUS4887</name>
</gene>
<evidence type="ECO:0000259" key="3">
    <source>
        <dbReference type="Pfam" id="PF00155"/>
    </source>
</evidence>
<dbReference type="GO" id="GO:0030170">
    <property type="term" value="F:pyridoxal phosphate binding"/>
    <property type="evidence" value="ECO:0007669"/>
    <property type="project" value="InterPro"/>
</dbReference>
<dbReference type="InterPro" id="IPR015422">
    <property type="entry name" value="PyrdxlP-dep_Trfase_small"/>
</dbReference>
<accession>A0A7I8VNS6</accession>
<dbReference type="Gene3D" id="3.40.640.10">
    <property type="entry name" value="Type I PLP-dependent aspartate aminotransferase-like (Major domain)"/>
    <property type="match status" value="1"/>
</dbReference>
<dbReference type="AlphaFoldDB" id="A0A7I8VNS6"/>
<feature type="domain" description="Aminotransferase class I/classII large" evidence="3">
    <location>
        <begin position="73"/>
        <end position="412"/>
    </location>
</feature>
<dbReference type="InterPro" id="IPR015424">
    <property type="entry name" value="PyrdxlP-dep_Trfase"/>
</dbReference>
<evidence type="ECO:0000256" key="2">
    <source>
        <dbReference type="ARBA" id="ARBA00022898"/>
    </source>
</evidence>
<dbReference type="PRINTS" id="PR00753">
    <property type="entry name" value="ACCSYNTHASE"/>
</dbReference>
<dbReference type="OrthoDB" id="691673at2759"/>
<sequence>MDKQHIKLLSKTSRAHVEEGGHFEELLEVTSTDCRTYHPIHCKQGLIDLGPAENALCDDLLLPVLNQNLPKISVEHIRYTNFSSSVGETGITTLITKFLQDEFSSNISESNLILTSGVGSANEIISFAIADKGDAFLVLAPYYYNFNDDAGLKPNVSLIPVYHDGTEKMSECFNKALEKARQDGINVRAVCIFNPNNPTGKVVGKDHILDLIDWCQENELHLIVDEAYNLTVYEDKESFQSVFSLVKPDNPYVHITWGLSKNFSVPGFRLGVLCSFNTAVLKLASRMAVYNSVPLYIRNICSSLFIDRVQCKKIIKESNERLKKAKDYFTKRLADIGVAVCKDTISGFYVWADFSKYMPEKTIEAEKNIYKRLLKFGVCITPGYMYSNLDYGFFRVIYAFPQPTIDLALERIILALNPTEQPRILESLTSDIDDEIEFAVETCTLEDDVKNLFSALRSDKQWVKENTGEKWAKENPAAAKIFEKK</sequence>
<dbReference type="EMBL" id="CAJFCJ010000006">
    <property type="protein sequence ID" value="CAD5116247.1"/>
    <property type="molecule type" value="Genomic_DNA"/>
</dbReference>
<keyword evidence="2" id="KW-0663">Pyridoxal phosphate</keyword>
<keyword evidence="5" id="KW-1185">Reference proteome</keyword>
<proteinExistence type="inferred from homology"/>
<reference evidence="4 5" key="1">
    <citation type="submission" date="2020-08" db="EMBL/GenBank/DDBJ databases">
        <authorList>
            <person name="Hejnol A."/>
        </authorList>
    </citation>
    <scope>NUCLEOTIDE SEQUENCE [LARGE SCALE GENOMIC DNA]</scope>
</reference>
<dbReference type="GO" id="GO:0008483">
    <property type="term" value="F:transaminase activity"/>
    <property type="evidence" value="ECO:0007669"/>
    <property type="project" value="TreeGrafter"/>
</dbReference>
<organism evidence="4 5">
    <name type="scientific">Dimorphilus gyrociliatus</name>
    <dbReference type="NCBI Taxonomy" id="2664684"/>
    <lineage>
        <taxon>Eukaryota</taxon>
        <taxon>Metazoa</taxon>
        <taxon>Spiralia</taxon>
        <taxon>Lophotrochozoa</taxon>
        <taxon>Annelida</taxon>
        <taxon>Polychaeta</taxon>
        <taxon>Polychaeta incertae sedis</taxon>
        <taxon>Dinophilidae</taxon>
        <taxon>Dimorphilus</taxon>
    </lineage>
</organism>
<dbReference type="InterPro" id="IPR004838">
    <property type="entry name" value="NHTrfase_class1_PyrdxlP-BS"/>
</dbReference>
<evidence type="ECO:0000256" key="1">
    <source>
        <dbReference type="ARBA" id="ARBA00007441"/>
    </source>
</evidence>
<comment type="caution">
    <text evidence="4">The sequence shown here is derived from an EMBL/GenBank/DDBJ whole genome shotgun (WGS) entry which is preliminary data.</text>
</comment>
<dbReference type="PANTHER" id="PTHR43795:SF39">
    <property type="entry name" value="AMINOTRANSFERASE CLASS I_CLASSII DOMAIN-CONTAINING PROTEIN"/>
    <property type="match status" value="1"/>
</dbReference>